<dbReference type="RefSeq" id="WP_085869677.1">
    <property type="nucleotide sequence ID" value="NZ_FWFQ01000028.1"/>
</dbReference>
<proteinExistence type="predicted"/>
<organism evidence="1 2">
    <name type="scientific">Pseudoruegeria aquimaris</name>
    <dbReference type="NCBI Taxonomy" id="393663"/>
    <lineage>
        <taxon>Bacteria</taxon>
        <taxon>Pseudomonadati</taxon>
        <taxon>Pseudomonadota</taxon>
        <taxon>Alphaproteobacteria</taxon>
        <taxon>Rhodobacterales</taxon>
        <taxon>Roseobacteraceae</taxon>
        <taxon>Pseudoruegeria</taxon>
    </lineage>
</organism>
<name>A0A1Y5TBQ1_9RHOB</name>
<dbReference type="EMBL" id="FWFQ01000028">
    <property type="protein sequence ID" value="SLN60415.1"/>
    <property type="molecule type" value="Genomic_DNA"/>
</dbReference>
<sequence>MTTGDEGRTAISGAWISDSSAQADALHGAEAVPGQVFVRAGQHIGFLVQIEGRWHEGISIAPDWAVIEGPMPDESFGETRECRLSFPFGRLEIGLVRCAEVLREGGIAGAVRLRFIRTHSPARAELDALLRLIATRQRRTTRRASGALPPSGALAEAALLAVLPTEPPPPPRRFRLPPRFTRWLGRMKPPALRWPRWPRWALWQRWRR</sequence>
<evidence type="ECO:0000313" key="2">
    <source>
        <dbReference type="Proteomes" id="UP000193409"/>
    </source>
</evidence>
<accession>A0A1Y5TBQ1</accession>
<dbReference type="AlphaFoldDB" id="A0A1Y5TBQ1"/>
<protein>
    <submittedName>
        <fullName evidence="1">Uncharacterized protein</fullName>
    </submittedName>
</protein>
<gene>
    <name evidence="1" type="ORF">PSA7680_03184</name>
</gene>
<dbReference type="Proteomes" id="UP000193409">
    <property type="component" value="Unassembled WGS sequence"/>
</dbReference>
<reference evidence="1 2" key="1">
    <citation type="submission" date="2017-03" db="EMBL/GenBank/DDBJ databases">
        <authorList>
            <person name="Afonso C.L."/>
            <person name="Miller P.J."/>
            <person name="Scott M.A."/>
            <person name="Spackman E."/>
            <person name="Goraichik I."/>
            <person name="Dimitrov K.M."/>
            <person name="Suarez D.L."/>
            <person name="Swayne D.E."/>
        </authorList>
    </citation>
    <scope>NUCLEOTIDE SEQUENCE [LARGE SCALE GENOMIC DNA]</scope>
    <source>
        <strain evidence="1 2">CECT 7680</strain>
    </source>
</reference>
<keyword evidence="2" id="KW-1185">Reference proteome</keyword>
<evidence type="ECO:0000313" key="1">
    <source>
        <dbReference type="EMBL" id="SLN60415.1"/>
    </source>
</evidence>